<proteinExistence type="predicted"/>
<evidence type="ECO:0000313" key="9">
    <source>
        <dbReference type="Proteomes" id="UP000694846"/>
    </source>
</evidence>
<dbReference type="InterPro" id="IPR010255">
    <property type="entry name" value="Haem_peroxidase_sf"/>
</dbReference>
<keyword evidence="8" id="KW-0472">Membrane</keyword>
<keyword evidence="7" id="KW-0479">Metal-binding</keyword>
<keyword evidence="6 7" id="KW-0408">Iron</keyword>
<keyword evidence="3" id="KW-0575">Peroxidase</keyword>
<dbReference type="PRINTS" id="PR00457">
    <property type="entry name" value="ANPEROXIDASE"/>
</dbReference>
<dbReference type="OrthoDB" id="823504at2759"/>
<evidence type="ECO:0000256" key="1">
    <source>
        <dbReference type="ARBA" id="ARBA00004613"/>
    </source>
</evidence>
<comment type="subcellular location">
    <subcellularLocation>
        <location evidence="1">Secreted</location>
    </subcellularLocation>
</comment>
<keyword evidence="2" id="KW-0964">Secreted</keyword>
<sequence>MVNDLILLETFGKDEETTFLLPRRNDLKNDNGRIFYGKHRFKMLIIFLTFAILVSTFVISVISFWTVNSSDDDSPIQSTYSIDKFGNHSTLLKNDNYIKQCATIVSCDFNDKYRTINGTCNNLNNPTWGSSNTPFIRLVGAHYSDGISKLRISSDGKSLPSARKIQVQLFLYKQTNIPDINNQLLMQWGQFVAHDVSILEIDVNGEDCCSYQNQLSVSKACEAIIKIPMDDPVYSKYNKTCMEFTRAMTSINYSCSLQSSEPSTFMNDATHYIDGSQIYGSDDHTASTLRSYTNGKMKSVTREDDFQESCPYSFVGSSSSFNKTYSSNSGANSNLGMALFHDMFLRFHNFVALELKNAVPLWSDETLYQESRKIVGAVIQHITYTQFLPTILGKKYTEERVLAEDDDYIATVNPSTSQEFSAGAFRVLHSIVPAQHRFVDSKYITLRTINVTDWTDCPYLLRQGSNFDDLLRGLLFTEGRLRQPSYNPLISNLMFHSNNLIGVDLLSYDIQRGRDTGLPPYNKIRELCGLPVAKSFTDLIDVMPLDDIYDLEKLYSSVDDVDFLVGALLETPETDALVGNTSRCIIGDFFYRSRVGDRFFYDGKNLPKQFSSDQLEIIKSISLNHIICATSSVDNLQKHIFAKVDNGWYSSMKWTCNEKYIIDFKPWEKLFINLH</sequence>
<keyword evidence="3" id="KW-0560">Oxidoreductase</keyword>
<dbReference type="AlphaFoldDB" id="A0A8B8FCQ6"/>
<dbReference type="SUPFAM" id="SSF48113">
    <property type="entry name" value="Heme-dependent peroxidases"/>
    <property type="match status" value="1"/>
</dbReference>
<dbReference type="GO" id="GO:0020037">
    <property type="term" value="F:heme binding"/>
    <property type="evidence" value="ECO:0007669"/>
    <property type="project" value="InterPro"/>
</dbReference>
<evidence type="ECO:0000313" key="10">
    <source>
        <dbReference type="RefSeq" id="XP_025408381.1"/>
    </source>
</evidence>
<evidence type="ECO:0000256" key="3">
    <source>
        <dbReference type="ARBA" id="ARBA00022559"/>
    </source>
</evidence>
<dbReference type="RefSeq" id="XP_025408381.1">
    <property type="nucleotide sequence ID" value="XM_025552596.1"/>
</dbReference>
<keyword evidence="5" id="KW-0732">Signal</keyword>
<dbReference type="GO" id="GO:0022412">
    <property type="term" value="P:cellular process involved in reproduction in multicellular organism"/>
    <property type="evidence" value="ECO:0007669"/>
    <property type="project" value="UniProtKB-ARBA"/>
</dbReference>
<evidence type="ECO:0000256" key="7">
    <source>
        <dbReference type="PIRSR" id="PIRSR619791-2"/>
    </source>
</evidence>
<evidence type="ECO:0000256" key="6">
    <source>
        <dbReference type="ARBA" id="ARBA00023004"/>
    </source>
</evidence>
<dbReference type="InterPro" id="IPR019791">
    <property type="entry name" value="Haem_peroxidase_animal"/>
</dbReference>
<keyword evidence="8" id="KW-1133">Transmembrane helix</keyword>
<dbReference type="GO" id="GO:0046872">
    <property type="term" value="F:metal ion binding"/>
    <property type="evidence" value="ECO:0007669"/>
    <property type="project" value="UniProtKB-KW"/>
</dbReference>
<dbReference type="GeneID" id="112682106"/>
<dbReference type="PANTHER" id="PTHR11475:SF114">
    <property type="entry name" value="PEROXIDASE-LIKE PROTEIN"/>
    <property type="match status" value="1"/>
</dbReference>
<dbReference type="Pfam" id="PF03098">
    <property type="entry name" value="An_peroxidase"/>
    <property type="match status" value="1"/>
</dbReference>
<feature type="binding site" description="axial binding residue" evidence="7">
    <location>
        <position position="429"/>
    </location>
    <ligand>
        <name>heme b</name>
        <dbReference type="ChEBI" id="CHEBI:60344"/>
    </ligand>
    <ligandPart>
        <name>Fe</name>
        <dbReference type="ChEBI" id="CHEBI:18248"/>
    </ligandPart>
</feature>
<dbReference type="Proteomes" id="UP000694846">
    <property type="component" value="Unplaced"/>
</dbReference>
<reference evidence="10" key="1">
    <citation type="submission" date="2025-08" db="UniProtKB">
        <authorList>
            <consortium name="RefSeq"/>
        </authorList>
    </citation>
    <scope>IDENTIFICATION</scope>
    <source>
        <tissue evidence="10">Whole body</tissue>
    </source>
</reference>
<name>A0A8B8FCQ6_9HEMI</name>
<keyword evidence="8" id="KW-0812">Transmembrane</keyword>
<feature type="transmembrane region" description="Helical" evidence="8">
    <location>
        <begin position="43"/>
        <end position="65"/>
    </location>
</feature>
<accession>A0A8B8FCQ6</accession>
<dbReference type="PANTHER" id="PTHR11475">
    <property type="entry name" value="OXIDASE/PEROXIDASE"/>
    <property type="match status" value="1"/>
</dbReference>
<organism evidence="9 10">
    <name type="scientific">Sipha flava</name>
    <name type="common">yellow sugarcane aphid</name>
    <dbReference type="NCBI Taxonomy" id="143950"/>
    <lineage>
        <taxon>Eukaryota</taxon>
        <taxon>Metazoa</taxon>
        <taxon>Ecdysozoa</taxon>
        <taxon>Arthropoda</taxon>
        <taxon>Hexapoda</taxon>
        <taxon>Insecta</taxon>
        <taxon>Pterygota</taxon>
        <taxon>Neoptera</taxon>
        <taxon>Paraneoptera</taxon>
        <taxon>Hemiptera</taxon>
        <taxon>Sternorrhyncha</taxon>
        <taxon>Aphidomorpha</taxon>
        <taxon>Aphidoidea</taxon>
        <taxon>Aphididae</taxon>
        <taxon>Sipha</taxon>
    </lineage>
</organism>
<evidence type="ECO:0000256" key="2">
    <source>
        <dbReference type="ARBA" id="ARBA00022525"/>
    </source>
</evidence>
<evidence type="ECO:0000256" key="8">
    <source>
        <dbReference type="SAM" id="Phobius"/>
    </source>
</evidence>
<dbReference type="GO" id="GO:0006979">
    <property type="term" value="P:response to oxidative stress"/>
    <property type="evidence" value="ECO:0007669"/>
    <property type="project" value="InterPro"/>
</dbReference>
<dbReference type="GO" id="GO:0005576">
    <property type="term" value="C:extracellular region"/>
    <property type="evidence" value="ECO:0007669"/>
    <property type="project" value="UniProtKB-SubCell"/>
</dbReference>
<keyword evidence="4 7" id="KW-0349">Heme</keyword>
<dbReference type="PROSITE" id="PS50292">
    <property type="entry name" value="PEROXIDASE_3"/>
    <property type="match status" value="1"/>
</dbReference>
<dbReference type="InterPro" id="IPR037120">
    <property type="entry name" value="Haem_peroxidase_sf_animal"/>
</dbReference>
<dbReference type="GO" id="GO:0004601">
    <property type="term" value="F:peroxidase activity"/>
    <property type="evidence" value="ECO:0007669"/>
    <property type="project" value="UniProtKB-KW"/>
</dbReference>
<evidence type="ECO:0000256" key="5">
    <source>
        <dbReference type="ARBA" id="ARBA00022729"/>
    </source>
</evidence>
<evidence type="ECO:0000256" key="4">
    <source>
        <dbReference type="ARBA" id="ARBA00022617"/>
    </source>
</evidence>
<keyword evidence="9" id="KW-1185">Reference proteome</keyword>
<dbReference type="FunFam" id="1.10.640.10:FF:000003">
    <property type="entry name" value="chorion peroxidase"/>
    <property type="match status" value="1"/>
</dbReference>
<gene>
    <name evidence="10" type="primary">LOC112682106</name>
</gene>
<dbReference type="Gene3D" id="1.10.640.10">
    <property type="entry name" value="Haem peroxidase domain superfamily, animal type"/>
    <property type="match status" value="1"/>
</dbReference>
<protein>
    <submittedName>
        <fullName evidence="10">Peroxidase-like isoform X1</fullName>
    </submittedName>
</protein>